<evidence type="ECO:0000313" key="1">
    <source>
        <dbReference type="EMBL" id="KIM50236.1"/>
    </source>
</evidence>
<protein>
    <submittedName>
        <fullName evidence="1">Uncharacterized protein</fullName>
    </submittedName>
</protein>
<proteinExistence type="predicted"/>
<organism evidence="1 2">
    <name type="scientific">Scleroderma citrinum Foug A</name>
    <dbReference type="NCBI Taxonomy" id="1036808"/>
    <lineage>
        <taxon>Eukaryota</taxon>
        <taxon>Fungi</taxon>
        <taxon>Dikarya</taxon>
        <taxon>Basidiomycota</taxon>
        <taxon>Agaricomycotina</taxon>
        <taxon>Agaricomycetes</taxon>
        <taxon>Agaricomycetidae</taxon>
        <taxon>Boletales</taxon>
        <taxon>Sclerodermatineae</taxon>
        <taxon>Sclerodermataceae</taxon>
        <taxon>Scleroderma</taxon>
    </lineage>
</organism>
<dbReference type="OrthoDB" id="3232941at2759"/>
<dbReference type="Pfam" id="PF18759">
    <property type="entry name" value="Plavaka"/>
    <property type="match status" value="1"/>
</dbReference>
<dbReference type="AlphaFoldDB" id="A0A0C3D2A5"/>
<evidence type="ECO:0000313" key="2">
    <source>
        <dbReference type="Proteomes" id="UP000053989"/>
    </source>
</evidence>
<dbReference type="STRING" id="1036808.A0A0C3D2A5"/>
<gene>
    <name evidence="1" type="ORF">SCLCIDRAFT_146029</name>
</gene>
<reference evidence="1 2" key="1">
    <citation type="submission" date="2014-04" db="EMBL/GenBank/DDBJ databases">
        <authorList>
            <consortium name="DOE Joint Genome Institute"/>
            <person name="Kuo A."/>
            <person name="Kohler A."/>
            <person name="Nagy L.G."/>
            <person name="Floudas D."/>
            <person name="Copeland A."/>
            <person name="Barry K.W."/>
            <person name="Cichocki N."/>
            <person name="Veneault-Fourrey C."/>
            <person name="LaButti K."/>
            <person name="Lindquist E.A."/>
            <person name="Lipzen A."/>
            <person name="Lundell T."/>
            <person name="Morin E."/>
            <person name="Murat C."/>
            <person name="Sun H."/>
            <person name="Tunlid A."/>
            <person name="Henrissat B."/>
            <person name="Grigoriev I.V."/>
            <person name="Hibbett D.S."/>
            <person name="Martin F."/>
            <person name="Nordberg H.P."/>
            <person name="Cantor M.N."/>
            <person name="Hua S.X."/>
        </authorList>
    </citation>
    <scope>NUCLEOTIDE SEQUENCE [LARGE SCALE GENOMIC DNA]</scope>
    <source>
        <strain evidence="1 2">Foug A</strain>
    </source>
</reference>
<dbReference type="InterPro" id="IPR041078">
    <property type="entry name" value="Plavaka"/>
</dbReference>
<dbReference type="HOGENOM" id="CLU_006344_12_2_1"/>
<keyword evidence="2" id="KW-1185">Reference proteome</keyword>
<dbReference type="EMBL" id="KN822572">
    <property type="protein sequence ID" value="KIM50236.1"/>
    <property type="molecule type" value="Genomic_DNA"/>
</dbReference>
<accession>A0A0C3D2A5</accession>
<sequence>MPFWVGLPFCCIHGSITVDMLHQLFQGIIKYLLTWCLSLMTESELDQCLRTLPQYFGVHYFKNGWSKLMQVSGNERKQMVRVLLGCLVGKVPNNILTCYRALLGFLYLVQYPSHDEESLGYMETTLTLFHDHKDVLVTLGIRNHFNIPKFHSLLHYVKCIKRYGTTDNYNMEAFEYLHIDLAKEGWRASNPRNAMLKSHMHPAQYIDRVRTSMWYLQSCVV</sequence>
<dbReference type="Proteomes" id="UP000053989">
    <property type="component" value="Unassembled WGS sequence"/>
</dbReference>
<dbReference type="InParanoid" id="A0A0C3D2A5"/>
<name>A0A0C3D2A5_9AGAM</name>
<reference evidence="2" key="2">
    <citation type="submission" date="2015-01" db="EMBL/GenBank/DDBJ databases">
        <title>Evolutionary Origins and Diversification of the Mycorrhizal Mutualists.</title>
        <authorList>
            <consortium name="DOE Joint Genome Institute"/>
            <consortium name="Mycorrhizal Genomics Consortium"/>
            <person name="Kohler A."/>
            <person name="Kuo A."/>
            <person name="Nagy L.G."/>
            <person name="Floudas D."/>
            <person name="Copeland A."/>
            <person name="Barry K.W."/>
            <person name="Cichocki N."/>
            <person name="Veneault-Fourrey C."/>
            <person name="LaButti K."/>
            <person name="Lindquist E.A."/>
            <person name="Lipzen A."/>
            <person name="Lundell T."/>
            <person name="Morin E."/>
            <person name="Murat C."/>
            <person name="Riley R."/>
            <person name="Ohm R."/>
            <person name="Sun H."/>
            <person name="Tunlid A."/>
            <person name="Henrissat B."/>
            <person name="Grigoriev I.V."/>
            <person name="Hibbett D.S."/>
            <person name="Martin F."/>
        </authorList>
    </citation>
    <scope>NUCLEOTIDE SEQUENCE [LARGE SCALE GENOMIC DNA]</scope>
    <source>
        <strain evidence="2">Foug A</strain>
    </source>
</reference>